<sequence length="75" mass="8469">MKNANTVRNFVPVFANKTDLQLYTQDGKLIEDEVFPAFLCIDNQLYISADALAKSMSMEHTLDGYGYGDGVFRKK</sequence>
<gene>
    <name evidence="1" type="ORF">KGMB03357_01710</name>
</gene>
<keyword evidence="2" id="KW-1185">Reference proteome</keyword>
<reference evidence="1 2" key="1">
    <citation type="submission" date="2018-10" db="EMBL/GenBank/DDBJ databases">
        <title>Draft Genome Sequence of Anaerotignum sp. KCTC 15736.</title>
        <authorList>
            <person name="Choi S.H."/>
            <person name="Kim J.S."/>
            <person name="Kang S.W."/>
            <person name="Lee J.S."/>
            <person name="Park S.H."/>
        </authorList>
    </citation>
    <scope>NUCLEOTIDE SEQUENCE [LARGE SCALE GENOMIC DNA]</scope>
    <source>
        <strain evidence="1 2">KCTC 15736</strain>
    </source>
</reference>
<accession>A0A401LAK0</accession>
<evidence type="ECO:0000313" key="1">
    <source>
        <dbReference type="EMBL" id="GCB28510.1"/>
    </source>
</evidence>
<name>A0A401LAK0_9FIRM</name>
<dbReference type="AlphaFoldDB" id="A0A401LAK0"/>
<protein>
    <submittedName>
        <fullName evidence="1">Uncharacterized protein</fullName>
    </submittedName>
</protein>
<organism evidence="1 2">
    <name type="scientific">Anaerotignum faecicola</name>
    <dbReference type="NCBI Taxonomy" id="2358141"/>
    <lineage>
        <taxon>Bacteria</taxon>
        <taxon>Bacillati</taxon>
        <taxon>Bacillota</taxon>
        <taxon>Clostridia</taxon>
        <taxon>Lachnospirales</taxon>
        <taxon>Anaerotignaceae</taxon>
        <taxon>Anaerotignum</taxon>
    </lineage>
</organism>
<dbReference type="EMBL" id="BHVZ01000001">
    <property type="protein sequence ID" value="GCB28510.1"/>
    <property type="molecule type" value="Genomic_DNA"/>
</dbReference>
<dbReference type="Proteomes" id="UP000287361">
    <property type="component" value="Unassembled WGS sequence"/>
</dbReference>
<evidence type="ECO:0000313" key="2">
    <source>
        <dbReference type="Proteomes" id="UP000287361"/>
    </source>
</evidence>
<comment type="caution">
    <text evidence="1">The sequence shown here is derived from an EMBL/GenBank/DDBJ whole genome shotgun (WGS) entry which is preliminary data.</text>
</comment>
<proteinExistence type="predicted"/>